<keyword evidence="1" id="KW-0732">Signal</keyword>
<dbReference type="Proteomes" id="UP000199031">
    <property type="component" value="Unassembled WGS sequence"/>
</dbReference>
<keyword evidence="3" id="KW-1185">Reference proteome</keyword>
<feature type="chain" id="PRO_5011613239" evidence="1">
    <location>
        <begin position="22"/>
        <end position="155"/>
    </location>
</feature>
<dbReference type="RefSeq" id="WP_090658602.1">
    <property type="nucleotide sequence ID" value="NZ_FOXQ01000006.1"/>
</dbReference>
<evidence type="ECO:0000313" key="3">
    <source>
        <dbReference type="Proteomes" id="UP000199031"/>
    </source>
</evidence>
<gene>
    <name evidence="2" type="ORF">SAMN05444277_106217</name>
</gene>
<evidence type="ECO:0000256" key="1">
    <source>
        <dbReference type="SAM" id="SignalP"/>
    </source>
</evidence>
<dbReference type="PROSITE" id="PS51257">
    <property type="entry name" value="PROKAR_LIPOPROTEIN"/>
    <property type="match status" value="1"/>
</dbReference>
<name>A0A1I5WIW6_9BACT</name>
<organism evidence="2 3">
    <name type="scientific">Parafilimonas terrae</name>
    <dbReference type="NCBI Taxonomy" id="1465490"/>
    <lineage>
        <taxon>Bacteria</taxon>
        <taxon>Pseudomonadati</taxon>
        <taxon>Bacteroidota</taxon>
        <taxon>Chitinophagia</taxon>
        <taxon>Chitinophagales</taxon>
        <taxon>Chitinophagaceae</taxon>
        <taxon>Parafilimonas</taxon>
    </lineage>
</organism>
<dbReference type="STRING" id="1465490.SAMN05444277_106217"/>
<dbReference type="EMBL" id="FOXQ01000006">
    <property type="protein sequence ID" value="SFQ19581.1"/>
    <property type="molecule type" value="Genomic_DNA"/>
</dbReference>
<protein>
    <submittedName>
        <fullName evidence="2">Gliding motility-associated lipoprotein GldH</fullName>
    </submittedName>
</protein>
<feature type="signal peptide" evidence="1">
    <location>
        <begin position="1"/>
        <end position="21"/>
    </location>
</feature>
<sequence>MKHLRLLIFIVPAFLFSACNTIDVFEKTAPIPLHKWSSDTSLSFTFQAKDTLAYYNIYFVLRHTEAYHFNNIYIDFTSTFPNKKPHTTRFELKLTNGKGWIGTAMDDIIEQRMLLFTKPSRLDSGTYTFAIRQVMREDPLENVLNAGVRVEKVVQ</sequence>
<dbReference type="AlphaFoldDB" id="A0A1I5WIW6"/>
<accession>A0A1I5WIW6</accession>
<dbReference type="Pfam" id="PF14109">
    <property type="entry name" value="GldH_lipo"/>
    <property type="match status" value="1"/>
</dbReference>
<proteinExistence type="predicted"/>
<keyword evidence="2" id="KW-0449">Lipoprotein</keyword>
<dbReference type="InterPro" id="IPR020018">
    <property type="entry name" value="Motility-assoc_lipoprot_GldH"/>
</dbReference>
<evidence type="ECO:0000313" key="2">
    <source>
        <dbReference type="EMBL" id="SFQ19581.1"/>
    </source>
</evidence>
<reference evidence="2 3" key="1">
    <citation type="submission" date="2016-10" db="EMBL/GenBank/DDBJ databases">
        <authorList>
            <person name="de Groot N.N."/>
        </authorList>
    </citation>
    <scope>NUCLEOTIDE SEQUENCE [LARGE SCALE GENOMIC DNA]</scope>
    <source>
        <strain evidence="2 3">DSM 28286</strain>
    </source>
</reference>
<dbReference type="OrthoDB" id="982482at2"/>